<feature type="compositionally biased region" description="Low complexity" evidence="2">
    <location>
        <begin position="320"/>
        <end position="334"/>
    </location>
</feature>
<dbReference type="AlphaFoldDB" id="A0A1Y2FAH5"/>
<feature type="domain" description="H15" evidence="3">
    <location>
        <begin position="219"/>
        <end position="289"/>
    </location>
</feature>
<evidence type="ECO:0000313" key="5">
    <source>
        <dbReference type="Proteomes" id="UP000193920"/>
    </source>
</evidence>
<sequence length="656" mass="73431">MNETLIENIDISSKLNKNSLSNEKEINKTKLNVNSSIKPFTDDNSNNQNYCPICGKLLLHEIKNIDNNSTEDELKNTFSFNDRICNRCRGPFQHKKEKLEKLSIPILVSLLLQASLKHLDVNNMVNQVLYGKQNSLKSAIVSNISAPLILSPHSSQLLIINDKGSIVLSSKKKDDFQNTITNMLHHKIDDSDQQLLNFGALQKQAIQLTPSGRKPRTGPLGSYEDMIVQALISIGDINGSKPKDIFDWMEQHCLGIPEAFRASASQALKKAVEKEKVQKIGNGLYKMNKKYELEILSKKGKQNLKLNATLPYLNNLSEISTTNSSSNDKNSLMKANKKSKKNIVNKKNKENINSENNSIRKDTSLPSNSGTSSTIKRDSSQVDTPLNYSYKKRKISKRSNMVSKNLNTSNETSQSIEKVIASSFSSPLNLISNTINSNKLSDHTSLMMNQVFNKNFSDVLSPDVYNNITSETNLGDQATSSTVPLFNNNSTLTSQNQDIYNSSYALSSKKKNDMNLLSKYTNSISNDMTNIKAIYEQLIQEDPSTIPPNVVSDSTDELNLLSSNLFNTTVEDEDLNQENTRTNNMSLFFDPRLQYLINPNSNALSTSVLDFLNQSNTINPITQTLTSFNNSSSTPPRTNPLNYSLYNNILWSNNRS</sequence>
<dbReference type="STRING" id="1754190.A0A1Y2FAH5"/>
<proteinExistence type="predicted"/>
<feature type="compositionally biased region" description="Basic residues" evidence="2">
    <location>
        <begin position="335"/>
        <end position="346"/>
    </location>
</feature>
<feature type="compositionally biased region" description="Basic and acidic residues" evidence="2">
    <location>
        <begin position="347"/>
        <end position="363"/>
    </location>
</feature>
<dbReference type="Proteomes" id="UP000193920">
    <property type="component" value="Unassembled WGS sequence"/>
</dbReference>
<name>A0A1Y2FAH5_9FUNG</name>
<dbReference type="PROSITE" id="PS51504">
    <property type="entry name" value="H15"/>
    <property type="match status" value="1"/>
</dbReference>
<dbReference type="GO" id="GO:0006334">
    <property type="term" value="P:nucleosome assembly"/>
    <property type="evidence" value="ECO:0007669"/>
    <property type="project" value="InterPro"/>
</dbReference>
<accession>A0A1Y2FAH5</accession>
<reference evidence="4 5" key="1">
    <citation type="submission" date="2016-08" db="EMBL/GenBank/DDBJ databases">
        <title>A Parts List for Fungal Cellulosomes Revealed by Comparative Genomics.</title>
        <authorList>
            <consortium name="DOE Joint Genome Institute"/>
            <person name="Haitjema C.H."/>
            <person name="Gilmore S.P."/>
            <person name="Henske J.K."/>
            <person name="Solomon K.V."/>
            <person name="De Groot R."/>
            <person name="Kuo A."/>
            <person name="Mondo S.J."/>
            <person name="Salamov A.A."/>
            <person name="Labutti K."/>
            <person name="Zhao Z."/>
            <person name="Chiniquy J."/>
            <person name="Barry K."/>
            <person name="Brewer H.M."/>
            <person name="Purvine S.O."/>
            <person name="Wright A.T."/>
            <person name="Boxma B."/>
            <person name="Van Alen T."/>
            <person name="Hackstein J.H."/>
            <person name="Baker S.E."/>
            <person name="Grigoriev I.V."/>
            <person name="O'Malley M.A."/>
        </authorList>
    </citation>
    <scope>NUCLEOTIDE SEQUENCE [LARGE SCALE GENOMIC DNA]</scope>
    <source>
        <strain evidence="4 5">G1</strain>
    </source>
</reference>
<keyword evidence="5" id="KW-1185">Reference proteome</keyword>
<organism evidence="4 5">
    <name type="scientific">Neocallimastix californiae</name>
    <dbReference type="NCBI Taxonomy" id="1754190"/>
    <lineage>
        <taxon>Eukaryota</taxon>
        <taxon>Fungi</taxon>
        <taxon>Fungi incertae sedis</taxon>
        <taxon>Chytridiomycota</taxon>
        <taxon>Chytridiomycota incertae sedis</taxon>
        <taxon>Neocallimastigomycetes</taxon>
        <taxon>Neocallimastigales</taxon>
        <taxon>Neocallimastigaceae</taxon>
        <taxon>Neocallimastix</taxon>
    </lineage>
</organism>
<dbReference type="GO" id="GO:0003677">
    <property type="term" value="F:DNA binding"/>
    <property type="evidence" value="ECO:0007669"/>
    <property type="project" value="InterPro"/>
</dbReference>
<dbReference type="InterPro" id="IPR005818">
    <property type="entry name" value="Histone_H1/H5_H15"/>
</dbReference>
<dbReference type="EMBL" id="MCOG01000012">
    <property type="protein sequence ID" value="ORY80627.1"/>
    <property type="molecule type" value="Genomic_DNA"/>
</dbReference>
<comment type="caution">
    <text evidence="4">The sequence shown here is derived from an EMBL/GenBank/DDBJ whole genome shotgun (WGS) entry which is preliminary data.</text>
</comment>
<feature type="region of interest" description="Disordered" evidence="2">
    <location>
        <begin position="319"/>
        <end position="387"/>
    </location>
</feature>
<dbReference type="GO" id="GO:0000786">
    <property type="term" value="C:nucleosome"/>
    <property type="evidence" value="ECO:0007669"/>
    <property type="project" value="InterPro"/>
</dbReference>
<evidence type="ECO:0000256" key="2">
    <source>
        <dbReference type="SAM" id="MobiDB-lite"/>
    </source>
</evidence>
<feature type="compositionally biased region" description="Polar residues" evidence="2">
    <location>
        <begin position="364"/>
        <end position="374"/>
    </location>
</feature>
<dbReference type="Pfam" id="PF00538">
    <property type="entry name" value="Linker_histone"/>
    <property type="match status" value="1"/>
</dbReference>
<dbReference type="InterPro" id="IPR036388">
    <property type="entry name" value="WH-like_DNA-bd_sf"/>
</dbReference>
<evidence type="ECO:0000313" key="4">
    <source>
        <dbReference type="EMBL" id="ORY80627.1"/>
    </source>
</evidence>
<gene>
    <name evidence="4" type="ORF">LY90DRAFT_664493</name>
</gene>
<evidence type="ECO:0000256" key="1">
    <source>
        <dbReference type="ARBA" id="ARBA00020833"/>
    </source>
</evidence>
<protein>
    <recommendedName>
        <fullName evidence="1">Histone H1</fullName>
    </recommendedName>
</protein>
<evidence type="ECO:0000259" key="3">
    <source>
        <dbReference type="PROSITE" id="PS51504"/>
    </source>
</evidence>
<dbReference type="InterPro" id="IPR036390">
    <property type="entry name" value="WH_DNA-bd_sf"/>
</dbReference>
<dbReference type="Gene3D" id="1.10.10.10">
    <property type="entry name" value="Winged helix-like DNA-binding domain superfamily/Winged helix DNA-binding domain"/>
    <property type="match status" value="1"/>
</dbReference>
<dbReference type="SUPFAM" id="SSF46785">
    <property type="entry name" value="Winged helix' DNA-binding domain"/>
    <property type="match status" value="1"/>
</dbReference>
<dbReference type="OrthoDB" id="5863171at2759"/>